<evidence type="ECO:0000259" key="4">
    <source>
        <dbReference type="Pfam" id="PF01555"/>
    </source>
</evidence>
<dbReference type="PANTHER" id="PTHR13370">
    <property type="entry name" value="RNA METHYLASE-RELATED"/>
    <property type="match status" value="1"/>
</dbReference>
<feature type="domain" description="DNA methylase N-4/N-6" evidence="4">
    <location>
        <begin position="68"/>
        <end position="197"/>
    </location>
</feature>
<protein>
    <recommendedName>
        <fullName evidence="4">DNA methylase N-4/N-6 domain-containing protein</fullName>
    </recommendedName>
</protein>
<name>A0A0F9AV96_9ZZZZ</name>
<dbReference type="PANTHER" id="PTHR13370:SF3">
    <property type="entry name" value="TRNA (GUANINE(10)-N2)-METHYLTRANSFERASE HOMOLOG"/>
    <property type="match status" value="1"/>
</dbReference>
<evidence type="ECO:0000313" key="5">
    <source>
        <dbReference type="EMBL" id="KKK76136.1"/>
    </source>
</evidence>
<dbReference type="GO" id="GO:0008170">
    <property type="term" value="F:N-methyltransferase activity"/>
    <property type="evidence" value="ECO:0007669"/>
    <property type="project" value="InterPro"/>
</dbReference>
<proteinExistence type="inferred from homology"/>
<keyword evidence="2" id="KW-0489">Methyltransferase</keyword>
<keyword evidence="3" id="KW-0808">Transferase</keyword>
<evidence type="ECO:0000256" key="3">
    <source>
        <dbReference type="ARBA" id="ARBA00022679"/>
    </source>
</evidence>
<comment type="similarity">
    <text evidence="1">Belongs to the N(4)/N(6)-methyltransferase family.</text>
</comment>
<dbReference type="GO" id="GO:0032259">
    <property type="term" value="P:methylation"/>
    <property type="evidence" value="ECO:0007669"/>
    <property type="project" value="UniProtKB-KW"/>
</dbReference>
<reference evidence="5" key="1">
    <citation type="journal article" date="2015" name="Nature">
        <title>Complex archaea that bridge the gap between prokaryotes and eukaryotes.</title>
        <authorList>
            <person name="Spang A."/>
            <person name="Saw J.H."/>
            <person name="Jorgensen S.L."/>
            <person name="Zaremba-Niedzwiedzka K."/>
            <person name="Martijn J."/>
            <person name="Lind A.E."/>
            <person name="van Eijk R."/>
            <person name="Schleper C."/>
            <person name="Guy L."/>
            <person name="Ettema T.J."/>
        </authorList>
    </citation>
    <scope>NUCLEOTIDE SEQUENCE</scope>
</reference>
<evidence type="ECO:0000256" key="1">
    <source>
        <dbReference type="ARBA" id="ARBA00006594"/>
    </source>
</evidence>
<sequence>MSAFNKTNAELTESRKLEKVIIQDATLYHGDCLEILPGLGEVDAVITDPPYPGQHVPQYGYKSDLLESLNIKKGMIFWTNKKDFPLEYTSVHIWDKKVGVQSQYERIFEINGGKSYKVFRHLLINCTVSASFAGDIFYDHPSQKPTKLMIDVVSLGSKLGETVCDPFMGSGTTGVACINLGRKFIGIEIERKYFDIACERIEAAYAQPRLFDDMEDACEQESFPIG</sequence>
<dbReference type="SUPFAM" id="SSF53335">
    <property type="entry name" value="S-adenosyl-L-methionine-dependent methyltransferases"/>
    <property type="match status" value="1"/>
</dbReference>
<comment type="caution">
    <text evidence="5">The sequence shown here is derived from an EMBL/GenBank/DDBJ whole genome shotgun (WGS) entry which is preliminary data.</text>
</comment>
<dbReference type="InterPro" id="IPR029063">
    <property type="entry name" value="SAM-dependent_MTases_sf"/>
</dbReference>
<dbReference type="PROSITE" id="PS00092">
    <property type="entry name" value="N6_MTASE"/>
    <property type="match status" value="1"/>
</dbReference>
<dbReference type="Pfam" id="PF01555">
    <property type="entry name" value="N6_N4_Mtase"/>
    <property type="match status" value="1"/>
</dbReference>
<organism evidence="5">
    <name type="scientific">marine sediment metagenome</name>
    <dbReference type="NCBI Taxonomy" id="412755"/>
    <lineage>
        <taxon>unclassified sequences</taxon>
        <taxon>metagenomes</taxon>
        <taxon>ecological metagenomes</taxon>
    </lineage>
</organism>
<dbReference type="AlphaFoldDB" id="A0A0F9AV96"/>
<dbReference type="InterPro" id="IPR001091">
    <property type="entry name" value="RM_Methyltransferase"/>
</dbReference>
<dbReference type="GO" id="GO:0003677">
    <property type="term" value="F:DNA binding"/>
    <property type="evidence" value="ECO:0007669"/>
    <property type="project" value="InterPro"/>
</dbReference>
<evidence type="ECO:0000256" key="2">
    <source>
        <dbReference type="ARBA" id="ARBA00022603"/>
    </source>
</evidence>
<dbReference type="PRINTS" id="PR00508">
    <property type="entry name" value="S21N4MTFRASE"/>
</dbReference>
<accession>A0A0F9AV96</accession>
<gene>
    <name evidence="5" type="ORF">LCGC14_2866710</name>
</gene>
<dbReference type="InterPro" id="IPR002052">
    <property type="entry name" value="DNA_methylase_N6_adenine_CS"/>
</dbReference>
<dbReference type="InterPro" id="IPR002941">
    <property type="entry name" value="DNA_methylase_N4/N6"/>
</dbReference>
<dbReference type="EMBL" id="LAZR01055541">
    <property type="protein sequence ID" value="KKK76136.1"/>
    <property type="molecule type" value="Genomic_DNA"/>
</dbReference>
<dbReference type="GO" id="GO:0005737">
    <property type="term" value="C:cytoplasm"/>
    <property type="evidence" value="ECO:0007669"/>
    <property type="project" value="TreeGrafter"/>
</dbReference>
<dbReference type="Gene3D" id="3.40.50.150">
    <property type="entry name" value="Vaccinia Virus protein VP39"/>
    <property type="match status" value="2"/>
</dbReference>